<gene>
    <name evidence="2" type="ORF">H9634_05015</name>
</gene>
<sequence>MMTSVLPAQTHQPVAANPACGVFSALSATAWIATVPIAAATLAVVAQTLAFRPEYPGLSSALDLYAIAFAVGGLAAVACAATLGSALRGCARDRTVSAAAAVRIAALAAAVTTGIVALMLVSAFFVPGGGPLFAPALLCLTLIGATLTTALRRWARLLHQQSGWAHS</sequence>
<comment type="caution">
    <text evidence="2">The sequence shown here is derived from an EMBL/GenBank/DDBJ whole genome shotgun (WGS) entry which is preliminary data.</text>
</comment>
<evidence type="ECO:0000313" key="2">
    <source>
        <dbReference type="EMBL" id="MBD8020140.1"/>
    </source>
</evidence>
<keyword evidence="3" id="KW-1185">Reference proteome</keyword>
<feature type="transmembrane region" description="Helical" evidence="1">
    <location>
        <begin position="104"/>
        <end position="126"/>
    </location>
</feature>
<feature type="transmembrane region" description="Helical" evidence="1">
    <location>
        <begin position="21"/>
        <end position="44"/>
    </location>
</feature>
<feature type="transmembrane region" description="Helical" evidence="1">
    <location>
        <begin position="64"/>
        <end position="83"/>
    </location>
</feature>
<reference evidence="2 3" key="1">
    <citation type="submission" date="2020-08" db="EMBL/GenBank/DDBJ databases">
        <title>A Genomic Blueprint of the Chicken Gut Microbiome.</title>
        <authorList>
            <person name="Gilroy R."/>
            <person name="Ravi A."/>
            <person name="Getino M."/>
            <person name="Pursley I."/>
            <person name="Horton D.L."/>
            <person name="Alikhan N.-F."/>
            <person name="Baker D."/>
            <person name="Gharbi K."/>
            <person name="Hall N."/>
            <person name="Watson M."/>
            <person name="Adriaenssens E.M."/>
            <person name="Foster-Nyarko E."/>
            <person name="Jarju S."/>
            <person name="Secka A."/>
            <person name="Antonio M."/>
            <person name="Oren A."/>
            <person name="Chaudhuri R."/>
            <person name="La Ragione R.M."/>
            <person name="Hildebrand F."/>
            <person name="Pallen M.J."/>
        </authorList>
    </citation>
    <scope>NUCLEOTIDE SEQUENCE [LARGE SCALE GENOMIC DNA]</scope>
    <source>
        <strain evidence="2 3">Re57</strain>
    </source>
</reference>
<protein>
    <recommendedName>
        <fullName evidence="4">DUF2975 domain-containing protein</fullName>
    </recommendedName>
</protein>
<name>A0ABR8WSU0_9MICO</name>
<feature type="transmembrane region" description="Helical" evidence="1">
    <location>
        <begin position="132"/>
        <end position="151"/>
    </location>
</feature>
<organism evidence="2 3">
    <name type="scientific">Brevibacterium gallinarum</name>
    <dbReference type="NCBI Taxonomy" id="2762220"/>
    <lineage>
        <taxon>Bacteria</taxon>
        <taxon>Bacillati</taxon>
        <taxon>Actinomycetota</taxon>
        <taxon>Actinomycetes</taxon>
        <taxon>Micrococcales</taxon>
        <taxon>Brevibacteriaceae</taxon>
        <taxon>Brevibacterium</taxon>
    </lineage>
</organism>
<dbReference type="Proteomes" id="UP000651517">
    <property type="component" value="Unassembled WGS sequence"/>
</dbReference>
<evidence type="ECO:0000256" key="1">
    <source>
        <dbReference type="SAM" id="Phobius"/>
    </source>
</evidence>
<keyword evidence="1" id="KW-0472">Membrane</keyword>
<evidence type="ECO:0008006" key="4">
    <source>
        <dbReference type="Google" id="ProtNLM"/>
    </source>
</evidence>
<dbReference type="EMBL" id="JACSPY010000003">
    <property type="protein sequence ID" value="MBD8020140.1"/>
    <property type="molecule type" value="Genomic_DNA"/>
</dbReference>
<dbReference type="RefSeq" id="WP_191725651.1">
    <property type="nucleotide sequence ID" value="NZ_JACSPY010000003.1"/>
</dbReference>
<accession>A0ABR8WSU0</accession>
<keyword evidence="1" id="KW-1133">Transmembrane helix</keyword>
<keyword evidence="1" id="KW-0812">Transmembrane</keyword>
<evidence type="ECO:0000313" key="3">
    <source>
        <dbReference type="Proteomes" id="UP000651517"/>
    </source>
</evidence>
<proteinExistence type="predicted"/>